<evidence type="ECO:0000256" key="1">
    <source>
        <dbReference type="SAM" id="SignalP"/>
    </source>
</evidence>
<comment type="caution">
    <text evidence="2">The sequence shown here is derived from an EMBL/GenBank/DDBJ whole genome shotgun (WGS) entry which is preliminary data.</text>
</comment>
<feature type="signal peptide" evidence="1">
    <location>
        <begin position="1"/>
        <end position="21"/>
    </location>
</feature>
<dbReference type="Proteomes" id="UP000319825">
    <property type="component" value="Unassembled WGS sequence"/>
</dbReference>
<protein>
    <recommendedName>
        <fullName evidence="4">SurA-like protein</fullName>
    </recommendedName>
</protein>
<dbReference type="RefSeq" id="WP_145775226.1">
    <property type="nucleotide sequence ID" value="NZ_BAAATQ010000358.1"/>
</dbReference>
<dbReference type="PROSITE" id="PS51257">
    <property type="entry name" value="PROKAR_LIPOPROTEIN"/>
    <property type="match status" value="1"/>
</dbReference>
<evidence type="ECO:0000313" key="2">
    <source>
        <dbReference type="EMBL" id="TWH68412.1"/>
    </source>
</evidence>
<reference evidence="2 3" key="1">
    <citation type="submission" date="2019-07" db="EMBL/GenBank/DDBJ databases">
        <title>R&amp;d 2014.</title>
        <authorList>
            <person name="Klenk H.-P."/>
        </authorList>
    </citation>
    <scope>NUCLEOTIDE SEQUENCE [LARGE SCALE GENOMIC DNA]</scope>
    <source>
        <strain evidence="2 3">DSM 43868</strain>
    </source>
</reference>
<sequence>MRARRLLAATVAAFGVLSLGACGKSAPSVAAYVGDTTYSVARVDDIYDDVQAKFGAAVRAQAAQTGATPPPEQQRSAVTRQDVVNLLVSLELGRRAVAARGVSVPDQVTPEQLAPELRVPADAEYAKLWAEWIDISQALGATLPPAELSDDAVMAVYHAIEKTGQIQAGLPVVKVRQMFGEGGFVRAATALSSALREEARQAGASINPRYRPIGVPSVVSTGQALVFYHLPYIDQDGPVTDISTPQAPAASAAAGA</sequence>
<dbReference type="EMBL" id="VLKE01000001">
    <property type="protein sequence ID" value="TWH68412.1"/>
    <property type="molecule type" value="Genomic_DNA"/>
</dbReference>
<keyword evidence="3" id="KW-1185">Reference proteome</keyword>
<evidence type="ECO:0008006" key="4">
    <source>
        <dbReference type="Google" id="ProtNLM"/>
    </source>
</evidence>
<keyword evidence="1" id="KW-0732">Signal</keyword>
<accession>A0A562IBX9</accession>
<organism evidence="2 3">
    <name type="scientific">Micromonospora olivasterospora</name>
    <dbReference type="NCBI Taxonomy" id="1880"/>
    <lineage>
        <taxon>Bacteria</taxon>
        <taxon>Bacillati</taxon>
        <taxon>Actinomycetota</taxon>
        <taxon>Actinomycetes</taxon>
        <taxon>Micromonosporales</taxon>
        <taxon>Micromonosporaceae</taxon>
        <taxon>Micromonospora</taxon>
    </lineage>
</organism>
<feature type="chain" id="PRO_5038952118" description="SurA-like protein" evidence="1">
    <location>
        <begin position="22"/>
        <end position="256"/>
    </location>
</feature>
<dbReference type="OrthoDB" id="3373416at2"/>
<evidence type="ECO:0000313" key="3">
    <source>
        <dbReference type="Proteomes" id="UP000319825"/>
    </source>
</evidence>
<name>A0A562IBX9_MICOL</name>
<gene>
    <name evidence="2" type="ORF">JD77_03404</name>
</gene>
<dbReference type="AlphaFoldDB" id="A0A562IBX9"/>
<proteinExistence type="predicted"/>